<accession>A0A9Q5D991</accession>
<keyword evidence="3" id="KW-1185">Reference proteome</keyword>
<keyword evidence="1" id="KW-0812">Transmembrane</keyword>
<dbReference type="Proteomes" id="UP000281028">
    <property type="component" value="Unassembled WGS sequence"/>
</dbReference>
<dbReference type="EMBL" id="RIAR02000001">
    <property type="protein sequence ID" value="NSL86912.1"/>
    <property type="molecule type" value="Genomic_DNA"/>
</dbReference>
<evidence type="ECO:0000313" key="3">
    <source>
        <dbReference type="Proteomes" id="UP000281028"/>
    </source>
</evidence>
<evidence type="ECO:0000256" key="1">
    <source>
        <dbReference type="SAM" id="Phobius"/>
    </source>
</evidence>
<name>A0A9Q5D991_9BACT</name>
<proteinExistence type="predicted"/>
<protein>
    <submittedName>
        <fullName evidence="2">Uncharacterized protein</fullName>
    </submittedName>
</protein>
<evidence type="ECO:0000313" key="2">
    <source>
        <dbReference type="EMBL" id="NSL86912.1"/>
    </source>
</evidence>
<feature type="transmembrane region" description="Helical" evidence="1">
    <location>
        <begin position="100"/>
        <end position="122"/>
    </location>
</feature>
<keyword evidence="1" id="KW-1133">Transmembrane helix</keyword>
<keyword evidence="1" id="KW-0472">Membrane</keyword>
<reference evidence="2" key="1">
    <citation type="submission" date="2020-05" db="EMBL/GenBank/DDBJ databases">
        <title>Chitinophaga laudate sp. nov., isolated from a tropical peat swamp.</title>
        <authorList>
            <person name="Goh C.B.S."/>
            <person name="Lee M.S."/>
            <person name="Parimannan S."/>
            <person name="Pasbakhsh P."/>
            <person name="Yule C.M."/>
            <person name="Rajandas H."/>
            <person name="Loke S."/>
            <person name="Croft L."/>
            <person name="Tan J.B.L."/>
        </authorList>
    </citation>
    <scope>NUCLEOTIDE SEQUENCE</scope>
    <source>
        <strain evidence="2">Mgbs1</strain>
    </source>
</reference>
<gene>
    <name evidence="2" type="ORF">ECE50_008730</name>
</gene>
<dbReference type="AlphaFoldDB" id="A0A9Q5D991"/>
<comment type="caution">
    <text evidence="2">The sequence shown here is derived from an EMBL/GenBank/DDBJ whole genome shotgun (WGS) entry which is preliminary data.</text>
</comment>
<dbReference type="OrthoDB" id="668966at2"/>
<sequence>MITIVRINKNHLFLKTIPVPDIQCPLCKARGKMEMTFYQLQLEAGWVRDTKKISAAASCNGCQRDVPVVRWDKELDAFYKAEKKQITVKTSFKTGKFGKFLIWLNILFFGGVFLLFAGLFIYHRIAPKQKAGTGISREELVRQSGQFAAGPRTGDLVLVYLFNDHKQALFRIADINTAAGVIKAIVSDKSINVPANAGEVPVAEADFKPGNETSFSLADYKNLRITAPDNSRVGNVQMIYRK</sequence>
<organism evidence="2 3">
    <name type="scientific">Chitinophaga solisilvae</name>
    <dbReference type="NCBI Taxonomy" id="1233460"/>
    <lineage>
        <taxon>Bacteria</taxon>
        <taxon>Pseudomonadati</taxon>
        <taxon>Bacteroidota</taxon>
        <taxon>Chitinophagia</taxon>
        <taxon>Chitinophagales</taxon>
        <taxon>Chitinophagaceae</taxon>
        <taxon>Chitinophaga</taxon>
    </lineage>
</organism>